<protein>
    <recommendedName>
        <fullName evidence="8">Tick transposon</fullName>
    </recommendedName>
</protein>
<dbReference type="InParanoid" id="B7QHF7"/>
<dbReference type="EMBL" id="DS939462">
    <property type="protein sequence ID" value="EEC18279.1"/>
    <property type="molecule type" value="Genomic_DNA"/>
</dbReference>
<accession>B7QHF7</accession>
<proteinExistence type="predicted"/>
<evidence type="ECO:0000259" key="4">
    <source>
        <dbReference type="Pfam" id="PF13613"/>
    </source>
</evidence>
<dbReference type="Pfam" id="PF13359">
    <property type="entry name" value="DDE_Tnp_4"/>
    <property type="match status" value="1"/>
</dbReference>
<reference evidence="6" key="2">
    <citation type="submission" date="2020-05" db="UniProtKB">
        <authorList>
            <consortium name="EnsemblMetazoa"/>
        </authorList>
    </citation>
    <scope>IDENTIFICATION</scope>
    <source>
        <strain evidence="6">wikel</strain>
    </source>
</reference>
<evidence type="ECO:0000259" key="3">
    <source>
        <dbReference type="Pfam" id="PF13359"/>
    </source>
</evidence>
<dbReference type="PANTHER" id="PTHR23080:SF63">
    <property type="entry name" value="TICK TRANSPOSON"/>
    <property type="match status" value="1"/>
</dbReference>
<gene>
    <name evidence="5" type="ORF">IscW_ISCW013597</name>
</gene>
<evidence type="ECO:0000313" key="5">
    <source>
        <dbReference type="EMBL" id="EEC18279.1"/>
    </source>
</evidence>
<comment type="cofactor">
    <cofactor evidence="1">
        <name>a divalent metal cation</name>
        <dbReference type="ChEBI" id="CHEBI:60240"/>
    </cofactor>
</comment>
<dbReference type="Pfam" id="PF13613">
    <property type="entry name" value="HTH_Tnp_4"/>
    <property type="match status" value="1"/>
</dbReference>
<evidence type="ECO:0000313" key="7">
    <source>
        <dbReference type="Proteomes" id="UP000001555"/>
    </source>
</evidence>
<feature type="domain" description="Transposase Helix-turn-helix" evidence="4">
    <location>
        <begin position="71"/>
        <end position="122"/>
    </location>
</feature>
<feature type="domain" description="DDE Tnp4" evidence="3">
    <location>
        <begin position="153"/>
        <end position="320"/>
    </location>
</feature>
<dbReference type="Proteomes" id="UP000001555">
    <property type="component" value="Unassembled WGS sequence"/>
</dbReference>
<dbReference type="PANTHER" id="PTHR23080">
    <property type="entry name" value="THAP DOMAIN PROTEIN"/>
    <property type="match status" value="1"/>
</dbReference>
<evidence type="ECO:0000313" key="6">
    <source>
        <dbReference type="EnsemblMetazoa" id="ISCW013597-PA"/>
    </source>
</evidence>
<evidence type="ECO:0000256" key="1">
    <source>
        <dbReference type="ARBA" id="ARBA00001968"/>
    </source>
</evidence>
<dbReference type="VEuPathDB" id="VectorBase:ISCP_032186"/>
<dbReference type="HOGENOM" id="CLU_025643_2_0_1"/>
<keyword evidence="7" id="KW-1185">Reference proteome</keyword>
<dbReference type="EnsemblMetazoa" id="ISCW013597-RA">
    <property type="protein sequence ID" value="ISCW013597-PA"/>
    <property type="gene ID" value="ISCW013597"/>
</dbReference>
<dbReference type="OrthoDB" id="6160832at2759"/>
<evidence type="ECO:0000256" key="2">
    <source>
        <dbReference type="ARBA" id="ARBA00022723"/>
    </source>
</evidence>
<dbReference type="VEuPathDB" id="VectorBase:ISCW013597"/>
<dbReference type="AlphaFoldDB" id="B7QHF7"/>
<sequence>MASIELLEAESRHLMSDLGATREQLSVHRLDETSFQKDKGMVPFYTGLPSFALLLGLFQLLQGSVRHSERNSLSKFQEMIVFLVRLRLNLPLQDLAYRFQVSQSTITRIVDKWLDAAYLKLPKAVKWPGRDVLRKSMPMAFRRTFGTRVAVILDCFEVFIDRPSSLHARALTWSSYKHHNTVKYLIGIAPQGKITFISKGWGGRTSDKHLTEQCGVLDNLLPGDSVLADRGFTISDAVSVHCAGLEIPAFTRGKAQLAPCAIEATRNLANVRIHVERVIGLVRRKYRILKSTIPVELLVVRSGNATGLDKIVAVCAALTNMSPSVVPFG</sequence>
<name>B7QHF7_IXOSC</name>
<dbReference type="InterPro" id="IPR027806">
    <property type="entry name" value="HARBI1_dom"/>
</dbReference>
<dbReference type="GO" id="GO:0046872">
    <property type="term" value="F:metal ion binding"/>
    <property type="evidence" value="ECO:0007669"/>
    <property type="project" value="UniProtKB-KW"/>
</dbReference>
<dbReference type="PaxDb" id="6945-B7QHF7"/>
<dbReference type="InterPro" id="IPR027805">
    <property type="entry name" value="Transposase_HTH_dom"/>
</dbReference>
<dbReference type="STRING" id="6945.B7QHF7"/>
<dbReference type="EMBL" id="ABJB010346444">
    <property type="status" value="NOT_ANNOTATED_CDS"/>
    <property type="molecule type" value="Genomic_DNA"/>
</dbReference>
<dbReference type="VEuPathDB" id="VectorBase:ISCI013597"/>
<reference evidence="5 7" key="1">
    <citation type="submission" date="2008-03" db="EMBL/GenBank/DDBJ databases">
        <title>Annotation of Ixodes scapularis.</title>
        <authorList>
            <consortium name="Ixodes scapularis Genome Project Consortium"/>
            <person name="Caler E."/>
            <person name="Hannick L.I."/>
            <person name="Bidwell S."/>
            <person name="Joardar V."/>
            <person name="Thiagarajan M."/>
            <person name="Amedeo P."/>
            <person name="Galinsky K.J."/>
            <person name="Schobel S."/>
            <person name="Inman J."/>
            <person name="Hostetler J."/>
            <person name="Miller J."/>
            <person name="Hammond M."/>
            <person name="Megy K."/>
            <person name="Lawson D."/>
            <person name="Kodira C."/>
            <person name="Sutton G."/>
            <person name="Meyer J."/>
            <person name="Hill C.A."/>
            <person name="Birren B."/>
            <person name="Nene V."/>
            <person name="Collins F."/>
            <person name="Alarcon-Chaidez F."/>
            <person name="Wikel S."/>
            <person name="Strausberg R."/>
        </authorList>
    </citation>
    <scope>NUCLEOTIDE SEQUENCE [LARGE SCALE GENOMIC DNA]</scope>
    <source>
        <strain evidence="7">Wikel</strain>
        <strain evidence="5">Wikel colony</strain>
    </source>
</reference>
<organism>
    <name type="scientific">Ixodes scapularis</name>
    <name type="common">Black-legged tick</name>
    <name type="synonym">Deer tick</name>
    <dbReference type="NCBI Taxonomy" id="6945"/>
    <lineage>
        <taxon>Eukaryota</taxon>
        <taxon>Metazoa</taxon>
        <taxon>Ecdysozoa</taxon>
        <taxon>Arthropoda</taxon>
        <taxon>Chelicerata</taxon>
        <taxon>Arachnida</taxon>
        <taxon>Acari</taxon>
        <taxon>Parasitiformes</taxon>
        <taxon>Ixodida</taxon>
        <taxon>Ixodoidea</taxon>
        <taxon>Ixodidae</taxon>
        <taxon>Ixodinae</taxon>
        <taxon>Ixodes</taxon>
    </lineage>
</organism>
<evidence type="ECO:0008006" key="8">
    <source>
        <dbReference type="Google" id="ProtNLM"/>
    </source>
</evidence>
<keyword evidence="2" id="KW-0479">Metal-binding</keyword>